<dbReference type="AlphaFoldDB" id="A0A1T2L8U5"/>
<sequence length="160" mass="17595">MDQSRHIAMLVDLLANQRANVTALLELLNQERSALRQNDTAELEVLAAEKETQIGKIDANDQRRVTLLKAAGYENNQAGMQQLIARLGNEPVLLDTWNGLLDDLTECKKLNEINGGSIELVKRHLQRAISIVNGQSQSPSLYNDSGISTSQHTGHTIAKA</sequence>
<name>A0A1T2L8U5_9GAMM</name>
<evidence type="ECO:0000313" key="6">
    <source>
        <dbReference type="EMBL" id="OOZ41490.1"/>
    </source>
</evidence>
<dbReference type="EMBL" id="MPRL01000009">
    <property type="protein sequence ID" value="OOZ41490.1"/>
    <property type="molecule type" value="Genomic_DNA"/>
</dbReference>
<feature type="region of interest" description="Disordered" evidence="5">
    <location>
        <begin position="140"/>
        <end position="160"/>
    </location>
</feature>
<evidence type="ECO:0000256" key="1">
    <source>
        <dbReference type="ARBA" id="ARBA00002397"/>
    </source>
</evidence>
<dbReference type="Pfam" id="PF05130">
    <property type="entry name" value="FlgN"/>
    <property type="match status" value="1"/>
</dbReference>
<keyword evidence="3" id="KW-1005">Bacterial flagellum biogenesis</keyword>
<evidence type="ECO:0008006" key="8">
    <source>
        <dbReference type="Google" id="ProtNLM"/>
    </source>
</evidence>
<dbReference type="InterPro" id="IPR007809">
    <property type="entry name" value="FlgN-like"/>
</dbReference>
<keyword evidence="4" id="KW-0175">Coiled coil</keyword>
<accession>A0A1T2L8U5</accession>
<proteinExistence type="inferred from homology"/>
<gene>
    <name evidence="6" type="ORF">BOW53_03710</name>
</gene>
<keyword evidence="7" id="KW-1185">Reference proteome</keyword>
<comment type="similarity">
    <text evidence="2">Belongs to the FlgN family.</text>
</comment>
<feature type="compositionally biased region" description="Polar residues" evidence="5">
    <location>
        <begin position="140"/>
        <end position="154"/>
    </location>
</feature>
<evidence type="ECO:0000256" key="4">
    <source>
        <dbReference type="SAM" id="Coils"/>
    </source>
</evidence>
<evidence type="ECO:0000313" key="7">
    <source>
        <dbReference type="Proteomes" id="UP000191110"/>
    </source>
</evidence>
<dbReference type="GO" id="GO:0044780">
    <property type="term" value="P:bacterial-type flagellum assembly"/>
    <property type="evidence" value="ECO:0007669"/>
    <property type="project" value="InterPro"/>
</dbReference>
<dbReference type="OrthoDB" id="5298520at2"/>
<comment type="caution">
    <text evidence="6">The sequence shown here is derived from an EMBL/GenBank/DDBJ whole genome shotgun (WGS) entry which is preliminary data.</text>
</comment>
<comment type="function">
    <text evidence="1">Required for the efficient initiation of filament assembly.</text>
</comment>
<evidence type="ECO:0000256" key="5">
    <source>
        <dbReference type="SAM" id="MobiDB-lite"/>
    </source>
</evidence>
<dbReference type="Gene3D" id="1.20.58.300">
    <property type="entry name" value="FlgN-like"/>
    <property type="match status" value="1"/>
</dbReference>
<dbReference type="SUPFAM" id="SSF140566">
    <property type="entry name" value="FlgN-like"/>
    <property type="match status" value="1"/>
</dbReference>
<feature type="coiled-coil region" evidence="4">
    <location>
        <begin position="11"/>
        <end position="38"/>
    </location>
</feature>
<evidence type="ECO:0000256" key="2">
    <source>
        <dbReference type="ARBA" id="ARBA00007703"/>
    </source>
</evidence>
<reference evidence="6 7" key="1">
    <citation type="submission" date="2016-11" db="EMBL/GenBank/DDBJ databases">
        <title>Mixed transmission modes and dynamic genome evolution in an obligate animal-bacterial symbiosis.</title>
        <authorList>
            <person name="Russell S.L."/>
            <person name="Corbett-Detig R.B."/>
            <person name="Cavanaugh C.M."/>
        </authorList>
    </citation>
    <scope>NUCLEOTIDE SEQUENCE [LARGE SCALE GENOMIC DNA]</scope>
    <source>
        <strain evidence="6">Sveles-Q1</strain>
    </source>
</reference>
<dbReference type="RefSeq" id="WP_078482738.1">
    <property type="nucleotide sequence ID" value="NZ_MPRL01000009.1"/>
</dbReference>
<dbReference type="InterPro" id="IPR036679">
    <property type="entry name" value="FlgN-like_sf"/>
</dbReference>
<organism evidence="6 7">
    <name type="scientific">Solemya pervernicosa gill symbiont</name>
    <dbReference type="NCBI Taxonomy" id="642797"/>
    <lineage>
        <taxon>Bacteria</taxon>
        <taxon>Pseudomonadati</taxon>
        <taxon>Pseudomonadota</taxon>
        <taxon>Gammaproteobacteria</taxon>
        <taxon>sulfur-oxidizing symbionts</taxon>
    </lineage>
</organism>
<protein>
    <recommendedName>
        <fullName evidence="8">Flagellar protein FlgN</fullName>
    </recommendedName>
</protein>
<evidence type="ECO:0000256" key="3">
    <source>
        <dbReference type="ARBA" id="ARBA00022795"/>
    </source>
</evidence>
<dbReference type="Proteomes" id="UP000191110">
    <property type="component" value="Unassembled WGS sequence"/>
</dbReference>